<feature type="region of interest" description="Disordered" evidence="1">
    <location>
        <begin position="77"/>
        <end position="97"/>
    </location>
</feature>
<dbReference type="Gene3D" id="2.40.50.140">
    <property type="entry name" value="Nucleic acid-binding proteins"/>
    <property type="match status" value="1"/>
</dbReference>
<dbReference type="InterPro" id="IPR012340">
    <property type="entry name" value="NA-bd_OB-fold"/>
</dbReference>
<evidence type="ECO:0000256" key="1">
    <source>
        <dbReference type="SAM" id="MobiDB-lite"/>
    </source>
</evidence>
<reference evidence="3" key="1">
    <citation type="submission" date="2021-02" db="EMBL/GenBank/DDBJ databases">
        <title>Natrosporangium hydrolyticum gen. nov., sp. nov, a haloalkaliphilic actinobacterium from a soda solonchak soil.</title>
        <authorList>
            <person name="Sorokin D.Y."/>
            <person name="Khijniak T.V."/>
            <person name="Zakharycheva A.P."/>
            <person name="Boueva O.V."/>
            <person name="Ariskina E.V."/>
            <person name="Hahnke R.L."/>
            <person name="Bunk B."/>
            <person name="Sproer C."/>
            <person name="Schumann P."/>
            <person name="Evtushenko L.I."/>
            <person name="Kublanov I.V."/>
        </authorList>
    </citation>
    <scope>NUCLEOTIDE SEQUENCE</scope>
    <source>
        <strain evidence="3">DSM 106523</strain>
    </source>
</reference>
<dbReference type="SUPFAM" id="SSF50249">
    <property type="entry name" value="Nucleic acid-binding proteins"/>
    <property type="match status" value="1"/>
</dbReference>
<dbReference type="AlphaFoldDB" id="A0A895YPK2"/>
<name>A0A895YPK2_9ACTN</name>
<dbReference type="Proteomes" id="UP000662857">
    <property type="component" value="Chromosome"/>
</dbReference>
<evidence type="ECO:0000313" key="4">
    <source>
        <dbReference type="Proteomes" id="UP000662857"/>
    </source>
</evidence>
<protein>
    <submittedName>
        <fullName evidence="3">Cold shock domain-containing protein</fullName>
    </submittedName>
</protein>
<dbReference type="SMART" id="SM00357">
    <property type="entry name" value="CSP"/>
    <property type="match status" value="1"/>
</dbReference>
<proteinExistence type="predicted"/>
<dbReference type="RefSeq" id="WP_239678239.1">
    <property type="nucleotide sequence ID" value="NZ_CP070499.1"/>
</dbReference>
<dbReference type="GO" id="GO:0003676">
    <property type="term" value="F:nucleic acid binding"/>
    <property type="evidence" value="ECO:0007669"/>
    <property type="project" value="InterPro"/>
</dbReference>
<evidence type="ECO:0000313" key="3">
    <source>
        <dbReference type="EMBL" id="QSB16040.1"/>
    </source>
</evidence>
<dbReference type="InterPro" id="IPR002059">
    <property type="entry name" value="CSP_DNA-bd"/>
</dbReference>
<dbReference type="InterPro" id="IPR011129">
    <property type="entry name" value="CSD"/>
</dbReference>
<dbReference type="Pfam" id="PF00313">
    <property type="entry name" value="CSD"/>
    <property type="match status" value="1"/>
</dbReference>
<dbReference type="PROSITE" id="PS51857">
    <property type="entry name" value="CSD_2"/>
    <property type="match status" value="1"/>
</dbReference>
<dbReference type="KEGG" id="nhy:JQS43_06925"/>
<dbReference type="PRINTS" id="PR00050">
    <property type="entry name" value="COLDSHOCK"/>
</dbReference>
<dbReference type="PANTHER" id="PTHR46565">
    <property type="entry name" value="COLD SHOCK DOMAIN PROTEIN 2"/>
    <property type="match status" value="1"/>
</dbReference>
<accession>A0A895YPK2</accession>
<feature type="domain" description="CSD" evidence="2">
    <location>
        <begin position="1"/>
        <end position="65"/>
    </location>
</feature>
<evidence type="ECO:0000259" key="2">
    <source>
        <dbReference type="PROSITE" id="PS51857"/>
    </source>
</evidence>
<dbReference type="PANTHER" id="PTHR46565:SF20">
    <property type="entry name" value="COLD SHOCK DOMAIN-CONTAINING PROTEIN 4"/>
    <property type="match status" value="1"/>
</dbReference>
<sequence>MRTGRIVQFDEARGFGFITPDQGGEDVFVHVNLLGNDRWLLAPGVAVEFESTEGERGPKALAVRVLRSDTNQVNGGVVPSVAPAVSRPATSGNADDSDELCDVLQEQAFLGEITEVLLTSTPDLSAGQVVKLRREILNLARRHGWVEDD</sequence>
<organism evidence="3 4">
    <name type="scientific">Natronosporangium hydrolyticum</name>
    <dbReference type="NCBI Taxonomy" id="2811111"/>
    <lineage>
        <taxon>Bacteria</taxon>
        <taxon>Bacillati</taxon>
        <taxon>Actinomycetota</taxon>
        <taxon>Actinomycetes</taxon>
        <taxon>Micromonosporales</taxon>
        <taxon>Micromonosporaceae</taxon>
        <taxon>Natronosporangium</taxon>
    </lineage>
</organism>
<gene>
    <name evidence="3" type="ORF">JQS43_06925</name>
</gene>
<keyword evidence="4" id="KW-1185">Reference proteome</keyword>
<feature type="compositionally biased region" description="Low complexity" evidence="1">
    <location>
        <begin position="77"/>
        <end position="91"/>
    </location>
</feature>
<dbReference type="CDD" id="cd04458">
    <property type="entry name" value="CSP_CDS"/>
    <property type="match status" value="1"/>
</dbReference>
<dbReference type="EMBL" id="CP070499">
    <property type="protein sequence ID" value="QSB16040.1"/>
    <property type="molecule type" value="Genomic_DNA"/>
</dbReference>